<reference evidence="2 3" key="1">
    <citation type="journal article" date="2025" name="Microbiol. Resour. Announc.">
        <title>Draft genome sequences for Neonectria magnoliae and Neonectria punicea, canker pathogens of Liriodendron tulipifera and Acer saccharum in West Virginia.</title>
        <authorList>
            <person name="Petronek H.M."/>
            <person name="Kasson M.T."/>
            <person name="Metheny A.M."/>
            <person name="Stauder C.M."/>
            <person name="Lovett B."/>
            <person name="Lynch S.C."/>
            <person name="Garnas J.R."/>
            <person name="Kasson L.R."/>
            <person name="Stajich J.E."/>
        </authorList>
    </citation>
    <scope>NUCLEOTIDE SEQUENCE [LARGE SCALE GENOMIC DNA]</scope>
    <source>
        <strain evidence="2 3">NRRL 64653</strain>
    </source>
</reference>
<evidence type="ECO:0000313" key="3">
    <source>
        <dbReference type="Proteomes" id="UP001498476"/>
    </source>
</evidence>
<dbReference type="Proteomes" id="UP001498476">
    <property type="component" value="Unassembled WGS sequence"/>
</dbReference>
<evidence type="ECO:0000256" key="1">
    <source>
        <dbReference type="SAM" id="MobiDB-lite"/>
    </source>
</evidence>
<evidence type="ECO:0000313" key="2">
    <source>
        <dbReference type="EMBL" id="KAK7414020.1"/>
    </source>
</evidence>
<accession>A0ABR1GYY6</accession>
<dbReference type="EMBL" id="JAZAVJ010000113">
    <property type="protein sequence ID" value="KAK7414020.1"/>
    <property type="molecule type" value="Genomic_DNA"/>
</dbReference>
<keyword evidence="3" id="KW-1185">Reference proteome</keyword>
<feature type="compositionally biased region" description="Low complexity" evidence="1">
    <location>
        <begin position="20"/>
        <end position="31"/>
    </location>
</feature>
<feature type="compositionally biased region" description="Polar residues" evidence="1">
    <location>
        <begin position="1"/>
        <end position="10"/>
    </location>
</feature>
<feature type="compositionally biased region" description="Pro residues" evidence="1">
    <location>
        <begin position="32"/>
        <end position="51"/>
    </location>
</feature>
<name>A0ABR1GYY6_9HYPO</name>
<gene>
    <name evidence="2" type="ORF">QQX98_007131</name>
</gene>
<proteinExistence type="predicted"/>
<feature type="region of interest" description="Disordered" evidence="1">
    <location>
        <begin position="1"/>
        <end position="88"/>
    </location>
</feature>
<protein>
    <recommendedName>
        <fullName evidence="4">Formin GTPase-binding domain-containing protein</fullName>
    </recommendedName>
</protein>
<organism evidence="2 3">
    <name type="scientific">Neonectria punicea</name>
    <dbReference type="NCBI Taxonomy" id="979145"/>
    <lineage>
        <taxon>Eukaryota</taxon>
        <taxon>Fungi</taxon>
        <taxon>Dikarya</taxon>
        <taxon>Ascomycota</taxon>
        <taxon>Pezizomycotina</taxon>
        <taxon>Sordariomycetes</taxon>
        <taxon>Hypocreomycetidae</taxon>
        <taxon>Hypocreales</taxon>
        <taxon>Nectriaceae</taxon>
        <taxon>Neonectria</taxon>
    </lineage>
</organism>
<sequence>MSQPRKNANILSFFKPVARPQTPQSPETSEPSDPPSTSPLPPSPSPLPPSSPFSQRHTPAKPRPPPTRDLEIGDTDDDDGFGTSSDDSLEDLSAILGRGRPGTATRSPAKTLFGTPRAKRTAVEFPASPLALIPKHKFDLKALAKDARKDNATNESSMRAKALADFHDEAGQTSTGEASRETLEGIEGGHDAQKVLRAVQRTEGGNSLLRYCFFVEDYTPPSPITAPKRIKRPWKLLTQGDLNTRELHLASGVPMTLVAIHGGLPDELFVWMLKELFAQKSSLVRQEYCNLLGKCPEQIERLVTVQRLEELFLLLGASPELEQPSSELVLSKAGIDPYQGRDWSHLGYFLTVLKLMAPHLTLEAVYYASRTLLRMAMDKFLIYNIDLLVQYEDTMNALLRAVPFPNWDAFCFETCSLLYSLTKAQGVRVNPLACLSISNPESHELRRRLAVAFLFRDPALGRHHPDTVITIRGIINRTEEDDFAATPKTDFAELQACIILLNIAVDDGSFIKSDDPEDERRFNDEIDELSARLREIWKKINDAGMKLARTEAKSVIDWVQQRLTHTVRTRRKAKHSIFDFPGQKKDRSLPKEQKFIKNFLRMAPEPDVVESPAPSVDEDTIIVAPL</sequence>
<comment type="caution">
    <text evidence="2">The sequence shown here is derived from an EMBL/GenBank/DDBJ whole genome shotgun (WGS) entry which is preliminary data.</text>
</comment>
<evidence type="ECO:0008006" key="4">
    <source>
        <dbReference type="Google" id="ProtNLM"/>
    </source>
</evidence>